<evidence type="ECO:0000313" key="1">
    <source>
        <dbReference type="EMBL" id="RWR93343.1"/>
    </source>
</evidence>
<protein>
    <submittedName>
        <fullName evidence="1">Alpha/beta hydrolase fold-1</fullName>
    </submittedName>
</protein>
<sequence length="149" mass="16498">MATRAALLSLRVRAPFFHSHPSSSPRLPDIPRPVPCHCNLRCFSTSSSSGTSTTPHRNMNTVLEQKHHHAAGDWYSVPDLRLRDHRFTVPLDYSFPSSHTISVFAREVVAVGKEDQPLPYLLYLQGGPGFESPRPTEASGCKSHASAEH</sequence>
<dbReference type="EMBL" id="QPKB01000010">
    <property type="protein sequence ID" value="RWR93343.1"/>
    <property type="molecule type" value="Genomic_DNA"/>
</dbReference>
<accession>A0A3S3P4R9</accession>
<dbReference type="InterPro" id="IPR029058">
    <property type="entry name" value="AB_hydrolase_fold"/>
</dbReference>
<dbReference type="STRING" id="337451.A0A3S3P4R9"/>
<dbReference type="OrthoDB" id="1898734at2759"/>
<proteinExistence type="predicted"/>
<evidence type="ECO:0000313" key="2">
    <source>
        <dbReference type="Proteomes" id="UP000283530"/>
    </source>
</evidence>
<organism evidence="1 2">
    <name type="scientific">Cinnamomum micranthum f. kanehirae</name>
    <dbReference type="NCBI Taxonomy" id="337451"/>
    <lineage>
        <taxon>Eukaryota</taxon>
        <taxon>Viridiplantae</taxon>
        <taxon>Streptophyta</taxon>
        <taxon>Embryophyta</taxon>
        <taxon>Tracheophyta</taxon>
        <taxon>Spermatophyta</taxon>
        <taxon>Magnoliopsida</taxon>
        <taxon>Magnoliidae</taxon>
        <taxon>Laurales</taxon>
        <taxon>Lauraceae</taxon>
        <taxon>Cinnamomum</taxon>
    </lineage>
</organism>
<dbReference type="AlphaFoldDB" id="A0A3S3P4R9"/>
<dbReference type="Proteomes" id="UP000283530">
    <property type="component" value="Unassembled WGS sequence"/>
</dbReference>
<gene>
    <name evidence="1" type="ORF">CKAN_02259000</name>
</gene>
<reference evidence="1 2" key="1">
    <citation type="journal article" date="2019" name="Nat. Plants">
        <title>Stout camphor tree genome fills gaps in understanding of flowering plant genome evolution.</title>
        <authorList>
            <person name="Chaw S.M."/>
            <person name="Liu Y.C."/>
            <person name="Wu Y.W."/>
            <person name="Wang H.Y."/>
            <person name="Lin C.I."/>
            <person name="Wu C.S."/>
            <person name="Ke H.M."/>
            <person name="Chang L.Y."/>
            <person name="Hsu C.Y."/>
            <person name="Yang H.T."/>
            <person name="Sudianto E."/>
            <person name="Hsu M.H."/>
            <person name="Wu K.P."/>
            <person name="Wang L.N."/>
            <person name="Leebens-Mack J.H."/>
            <person name="Tsai I.J."/>
        </authorList>
    </citation>
    <scope>NUCLEOTIDE SEQUENCE [LARGE SCALE GENOMIC DNA]</scope>
    <source>
        <strain evidence="2">cv. Chaw 1501</strain>
        <tissue evidence="1">Young leaves</tissue>
    </source>
</reference>
<comment type="caution">
    <text evidence="1">The sequence shown here is derived from an EMBL/GenBank/DDBJ whole genome shotgun (WGS) entry which is preliminary data.</text>
</comment>
<keyword evidence="2" id="KW-1185">Reference proteome</keyword>
<name>A0A3S3P4R9_9MAGN</name>
<dbReference type="SUPFAM" id="SSF53474">
    <property type="entry name" value="alpha/beta-Hydrolases"/>
    <property type="match status" value="1"/>
</dbReference>
<dbReference type="GO" id="GO:0016787">
    <property type="term" value="F:hydrolase activity"/>
    <property type="evidence" value="ECO:0007669"/>
    <property type="project" value="UniProtKB-KW"/>
</dbReference>
<keyword evidence="1" id="KW-0378">Hydrolase</keyword>